<dbReference type="GO" id="GO:0008170">
    <property type="term" value="F:N-methyltransferase activity"/>
    <property type="evidence" value="ECO:0007669"/>
    <property type="project" value="InterPro"/>
</dbReference>
<name>A0A9Q4FYA2_SALAG</name>
<reference evidence="3" key="1">
    <citation type="submission" date="2020-06" db="EMBL/GenBank/DDBJ databases">
        <title>Insight into the genomes of haloalkaliphilic bacilli from Kenyan soda lakes.</title>
        <authorList>
            <person name="Mwirichia R."/>
            <person name="Villamizar G.C."/>
            <person name="Poehlein A."/>
            <person name="Mugweru J."/>
            <person name="Kipnyargis A."/>
            <person name="Kiplimo D."/>
            <person name="Orwa P."/>
            <person name="Daniel R."/>
        </authorList>
    </citation>
    <scope>NUCLEOTIDE SEQUENCE</scope>
    <source>
        <strain evidence="3">B1096_S55</strain>
    </source>
</reference>
<dbReference type="PANTHER" id="PTHR41313:SF1">
    <property type="entry name" value="DNA METHYLASE ADENINE-SPECIFIC DOMAIN-CONTAINING PROTEIN"/>
    <property type="match status" value="1"/>
</dbReference>
<evidence type="ECO:0000259" key="2">
    <source>
        <dbReference type="Pfam" id="PF21106"/>
    </source>
</evidence>
<dbReference type="GO" id="GO:0003677">
    <property type="term" value="F:DNA binding"/>
    <property type="evidence" value="ECO:0007669"/>
    <property type="project" value="InterPro"/>
</dbReference>
<dbReference type="Gene3D" id="1.10.150.470">
    <property type="match status" value="1"/>
</dbReference>
<feature type="domain" description="YtxK-like N-terminal helical" evidence="2">
    <location>
        <begin position="10"/>
        <end position="87"/>
    </location>
</feature>
<accession>A0A9Q4FYA2</accession>
<evidence type="ECO:0000313" key="3">
    <source>
        <dbReference type="EMBL" id="MCR6095524.1"/>
    </source>
</evidence>
<proteinExistence type="predicted"/>
<protein>
    <submittedName>
        <fullName evidence="3">Class I SAM-dependent methyltransferase</fullName>
    </submittedName>
</protein>
<keyword evidence="3" id="KW-0808">Transferase</keyword>
<dbReference type="Pfam" id="PF21106">
    <property type="entry name" value="YtxK_like"/>
    <property type="match status" value="1"/>
</dbReference>
<dbReference type="InterPro" id="IPR052933">
    <property type="entry name" value="DNA_Protect_Modify"/>
</dbReference>
<keyword evidence="4" id="KW-1185">Reference proteome</keyword>
<dbReference type="PIRSF" id="PIRSF026567">
    <property type="entry name" value="Adenine_mtase_bact_prd"/>
    <property type="match status" value="1"/>
</dbReference>
<dbReference type="CDD" id="cd02440">
    <property type="entry name" value="AdoMet_MTases"/>
    <property type="match status" value="1"/>
</dbReference>
<organism evidence="3 4">
    <name type="scientific">Salipaludibacillus agaradhaerens</name>
    <name type="common">Bacillus agaradhaerens</name>
    <dbReference type="NCBI Taxonomy" id="76935"/>
    <lineage>
        <taxon>Bacteria</taxon>
        <taxon>Bacillati</taxon>
        <taxon>Bacillota</taxon>
        <taxon>Bacilli</taxon>
        <taxon>Bacillales</taxon>
        <taxon>Bacillaceae</taxon>
    </lineage>
</organism>
<dbReference type="SUPFAM" id="SSF53335">
    <property type="entry name" value="S-adenosyl-L-methionine-dependent methyltransferases"/>
    <property type="match status" value="1"/>
</dbReference>
<dbReference type="Gene3D" id="3.40.50.150">
    <property type="entry name" value="Vaccinia Virus protein VP39"/>
    <property type="match status" value="1"/>
</dbReference>
<dbReference type="InterPro" id="IPR003356">
    <property type="entry name" value="DNA_methylase_A-5"/>
</dbReference>
<sequence>MDVQEATMTETIYNVLDQGAEIVKSEKDILYLEALSYMGEMMFNRHTDESLQGSEKLDKLLSGLPDKGVKTRENYRRAMQLAVLKGMREATQPHHAMTPDAVSLFIGYIANKVLSHDDKTKHVVMDPAVGVGNLMTAVLNQLEKEALFVGVEPDETLLKLAYANANLQTHDVELFHQDSVSSPLIKEVDLVVSDLPAGYYPNDAIAQQFVTKADDGHSFVHHLLIEQGVKHVKKGGFLIFLVPNTLFQSEQSKQLHTFIKQEAIIYSFMQLPSSMFKNQAVAKSILVLRKQSEGIVAPKQALLAELPSFSQEGSLADMMGRISTWFDDHLKRDH</sequence>
<comment type="caution">
    <text evidence="3">The sequence shown here is derived from an EMBL/GenBank/DDBJ whole genome shotgun (WGS) entry which is preliminary data.</text>
</comment>
<dbReference type="Proteomes" id="UP001057753">
    <property type="component" value="Unassembled WGS sequence"/>
</dbReference>
<dbReference type="GO" id="GO:0032259">
    <property type="term" value="P:methylation"/>
    <property type="evidence" value="ECO:0007669"/>
    <property type="project" value="UniProtKB-KW"/>
</dbReference>
<gene>
    <name evidence="3" type="ORF">HXA33_03120</name>
</gene>
<dbReference type="InterPro" id="IPR048375">
    <property type="entry name" value="YtxK-like_N"/>
</dbReference>
<feature type="domain" description="DNA methylase adenine-specific" evidence="1">
    <location>
        <begin position="97"/>
        <end position="293"/>
    </location>
</feature>
<dbReference type="Pfam" id="PF02384">
    <property type="entry name" value="N6_Mtase"/>
    <property type="match status" value="1"/>
</dbReference>
<dbReference type="InterPro" id="IPR029063">
    <property type="entry name" value="SAM-dependent_MTases_sf"/>
</dbReference>
<evidence type="ECO:0000259" key="1">
    <source>
        <dbReference type="Pfam" id="PF02384"/>
    </source>
</evidence>
<dbReference type="AlphaFoldDB" id="A0A9Q4FYA2"/>
<evidence type="ECO:0000313" key="4">
    <source>
        <dbReference type="Proteomes" id="UP001057753"/>
    </source>
</evidence>
<dbReference type="InterPro" id="IPR016843">
    <property type="entry name" value="S-AdoMet-dep_Ade-MeTrfase_prd"/>
</dbReference>
<keyword evidence="3" id="KW-0489">Methyltransferase</keyword>
<dbReference type="EMBL" id="JABXYM010000001">
    <property type="protein sequence ID" value="MCR6095524.1"/>
    <property type="molecule type" value="Genomic_DNA"/>
</dbReference>
<dbReference type="PANTHER" id="PTHR41313">
    <property type="entry name" value="ADENINE-SPECIFIC METHYLTRANSFERASE"/>
    <property type="match status" value="1"/>
</dbReference>